<keyword evidence="3" id="KW-0560">Oxidoreductase</keyword>
<feature type="domain" description="Bacterial bifunctional deaminase-reductase C-terminal" evidence="4">
    <location>
        <begin position="21"/>
        <end position="192"/>
    </location>
</feature>
<dbReference type="SUPFAM" id="SSF53597">
    <property type="entry name" value="Dihydrofolate reductase-like"/>
    <property type="match status" value="1"/>
</dbReference>
<evidence type="ECO:0000313" key="5">
    <source>
        <dbReference type="EMBL" id="RIA55017.1"/>
    </source>
</evidence>
<dbReference type="InterPro" id="IPR024072">
    <property type="entry name" value="DHFR-like_dom_sf"/>
</dbReference>
<keyword evidence="2" id="KW-0521">NADP</keyword>
<evidence type="ECO:0000256" key="3">
    <source>
        <dbReference type="ARBA" id="ARBA00023002"/>
    </source>
</evidence>
<name>A0A397Q654_9HYPH</name>
<evidence type="ECO:0000259" key="4">
    <source>
        <dbReference type="Pfam" id="PF01872"/>
    </source>
</evidence>
<sequence length="240" mass="25609">MTVEPFDSPLACLTACDPARPFVIAQLGQTLDGRIATQTGASKYINGAGALDHLHCLRAAVDGVVVGIGTVLADDPELTVRRADGRNPARIIIDPNARLPQDAKCLTDDGARVLVIRAHAADCPDRMEQVLVNREANGLCPREIVAALFARGFRKLLVEGGAQTISRFIEAGALDRLHILMAPMIIGSGKPGLVLPPIDSLSQALRPRTHAYPLPDGDVIFDCDMRRNEGSERHGDGNGS</sequence>
<accession>A0A397Q654</accession>
<evidence type="ECO:0000256" key="1">
    <source>
        <dbReference type="ARBA" id="ARBA00005104"/>
    </source>
</evidence>
<gene>
    <name evidence="5" type="ORF">BXY53_0067</name>
</gene>
<proteinExistence type="predicted"/>
<comment type="pathway">
    <text evidence="1">Cofactor biosynthesis; riboflavin biosynthesis.</text>
</comment>
<reference evidence="5 6" key="1">
    <citation type="submission" date="2018-08" db="EMBL/GenBank/DDBJ databases">
        <title>Genomic Encyclopedia of Archaeal and Bacterial Type Strains, Phase II (KMG-II): from individual species to whole genera.</title>
        <authorList>
            <person name="Goeker M."/>
        </authorList>
    </citation>
    <scope>NUCLEOTIDE SEQUENCE [LARGE SCALE GENOMIC DNA]</scope>
    <source>
        <strain evidence="5 6">DSM 5002</strain>
    </source>
</reference>
<keyword evidence="6" id="KW-1185">Reference proteome</keyword>
<dbReference type="GO" id="GO:0008703">
    <property type="term" value="F:5-amino-6-(5-phosphoribosylamino)uracil reductase activity"/>
    <property type="evidence" value="ECO:0007669"/>
    <property type="project" value="InterPro"/>
</dbReference>
<dbReference type="Pfam" id="PF01872">
    <property type="entry name" value="RibD_C"/>
    <property type="match status" value="1"/>
</dbReference>
<protein>
    <submittedName>
        <fullName evidence="5">Riboflavin-specific deaminase-like protein</fullName>
    </submittedName>
</protein>
<comment type="caution">
    <text evidence="5">The sequence shown here is derived from an EMBL/GenBank/DDBJ whole genome shotgun (WGS) entry which is preliminary data.</text>
</comment>
<evidence type="ECO:0000256" key="2">
    <source>
        <dbReference type="ARBA" id="ARBA00022857"/>
    </source>
</evidence>
<dbReference type="EMBL" id="QXDF01000001">
    <property type="protein sequence ID" value="RIA55017.1"/>
    <property type="molecule type" value="Genomic_DNA"/>
</dbReference>
<evidence type="ECO:0000313" key="6">
    <source>
        <dbReference type="Proteomes" id="UP000266273"/>
    </source>
</evidence>
<dbReference type="Gene3D" id="3.40.430.10">
    <property type="entry name" value="Dihydrofolate Reductase, subunit A"/>
    <property type="match status" value="1"/>
</dbReference>
<dbReference type="InterPro" id="IPR050765">
    <property type="entry name" value="Riboflavin_Biosynth_HTPR"/>
</dbReference>
<dbReference type="Proteomes" id="UP000266273">
    <property type="component" value="Unassembled WGS sequence"/>
</dbReference>
<dbReference type="AlphaFoldDB" id="A0A397Q654"/>
<dbReference type="PANTHER" id="PTHR38011:SF7">
    <property type="entry name" value="2,5-DIAMINO-6-RIBOSYLAMINO-4(3H)-PYRIMIDINONE 5'-PHOSPHATE REDUCTASE"/>
    <property type="match status" value="1"/>
</dbReference>
<dbReference type="OrthoDB" id="2313602at2"/>
<organism evidence="5 6">
    <name type="scientific">Dichotomicrobium thermohalophilum</name>
    <dbReference type="NCBI Taxonomy" id="933063"/>
    <lineage>
        <taxon>Bacteria</taxon>
        <taxon>Pseudomonadati</taxon>
        <taxon>Pseudomonadota</taxon>
        <taxon>Alphaproteobacteria</taxon>
        <taxon>Hyphomicrobiales</taxon>
        <taxon>Hyphomicrobiaceae</taxon>
        <taxon>Dichotomicrobium</taxon>
    </lineage>
</organism>
<dbReference type="GO" id="GO:0009231">
    <property type="term" value="P:riboflavin biosynthetic process"/>
    <property type="evidence" value="ECO:0007669"/>
    <property type="project" value="InterPro"/>
</dbReference>
<dbReference type="PANTHER" id="PTHR38011">
    <property type="entry name" value="DIHYDROFOLATE REDUCTASE FAMILY PROTEIN (AFU_ORTHOLOGUE AFUA_8G06820)"/>
    <property type="match status" value="1"/>
</dbReference>
<dbReference type="InterPro" id="IPR002734">
    <property type="entry name" value="RibDG_C"/>
</dbReference>